<evidence type="ECO:0000256" key="2">
    <source>
        <dbReference type="ARBA" id="ARBA00022741"/>
    </source>
</evidence>
<dbReference type="Proteomes" id="UP000321735">
    <property type="component" value="Chromosome"/>
</dbReference>
<name>A0A9X7LUL1_BACCE</name>
<dbReference type="InterPro" id="IPR050221">
    <property type="entry name" value="26S_Proteasome_ATPase"/>
</dbReference>
<dbReference type="Gene3D" id="3.40.50.300">
    <property type="entry name" value="P-loop containing nucleotide triphosphate hydrolases"/>
    <property type="match status" value="1"/>
</dbReference>
<evidence type="ECO:0000256" key="4">
    <source>
        <dbReference type="RuleBase" id="RU003651"/>
    </source>
</evidence>
<feature type="domain" description="AAA+ ATPase" evidence="5">
    <location>
        <begin position="117"/>
        <end position="249"/>
    </location>
</feature>
<dbReference type="RefSeq" id="WP_208743348.1">
    <property type="nucleotide sequence ID" value="NZ_CP031778.1"/>
</dbReference>
<dbReference type="SMART" id="SM00382">
    <property type="entry name" value="AAA"/>
    <property type="match status" value="1"/>
</dbReference>
<organism evidence="6 7">
    <name type="scientific">Bacillus cereus</name>
    <dbReference type="NCBI Taxonomy" id="1396"/>
    <lineage>
        <taxon>Bacteria</taxon>
        <taxon>Bacillati</taxon>
        <taxon>Bacillota</taxon>
        <taxon>Bacilli</taxon>
        <taxon>Bacillales</taxon>
        <taxon>Bacillaceae</taxon>
        <taxon>Bacillus</taxon>
        <taxon>Bacillus cereus group</taxon>
    </lineage>
</organism>
<dbReference type="CDD" id="cd19481">
    <property type="entry name" value="RecA-like_protease"/>
    <property type="match status" value="1"/>
</dbReference>
<evidence type="ECO:0000313" key="7">
    <source>
        <dbReference type="Proteomes" id="UP000321735"/>
    </source>
</evidence>
<comment type="similarity">
    <text evidence="1 4">Belongs to the AAA ATPase family.</text>
</comment>
<keyword evidence="3 4" id="KW-0067">ATP-binding</keyword>
<proteinExistence type="inferred from homology"/>
<dbReference type="PANTHER" id="PTHR23073">
    <property type="entry name" value="26S PROTEASOME REGULATORY SUBUNIT"/>
    <property type="match status" value="1"/>
</dbReference>
<dbReference type="Pfam" id="PF00004">
    <property type="entry name" value="AAA"/>
    <property type="match status" value="1"/>
</dbReference>
<evidence type="ECO:0000256" key="1">
    <source>
        <dbReference type="ARBA" id="ARBA00006914"/>
    </source>
</evidence>
<sequence length="328" mass="37924">MARSQLLLKLVQAGKDGDKQLFYQTVEAIIAEEASKNHHVLAERLRNIINSIPSKTKNNQTSFVSFSNNLAHSLLDEIHPKIRLDELVLSEYVRDICMDFIEEHFRRDLLRSFNLEPRNRILLAGPPGNGKTSIAEALAYELMVPLFVVRYDSLIGKYLGETSTRMKQLFNEVKTQNCVLFFDEFDAIGKERGDINETGEIKRIVSSLLLEIDNLPSHVVIVTATNHPELLDKAVWRRFQIKLEIHKPDRYQIEKWLEEMQIQLGIYLGYTSEYLAKELHGLSFAEIKEFLLSVKRRAVLSMQQDNAEKIVKKQLDYLKKQYKSESGE</sequence>
<keyword evidence="2 4" id="KW-0547">Nucleotide-binding</keyword>
<protein>
    <submittedName>
        <fullName evidence="6">AAA family ATPase</fullName>
    </submittedName>
</protein>
<dbReference type="GO" id="GO:0016887">
    <property type="term" value="F:ATP hydrolysis activity"/>
    <property type="evidence" value="ECO:0007669"/>
    <property type="project" value="InterPro"/>
</dbReference>
<dbReference type="PROSITE" id="PS00674">
    <property type="entry name" value="AAA"/>
    <property type="match status" value="1"/>
</dbReference>
<dbReference type="InterPro" id="IPR003960">
    <property type="entry name" value="ATPase_AAA_CS"/>
</dbReference>
<dbReference type="SUPFAM" id="SSF52540">
    <property type="entry name" value="P-loop containing nucleoside triphosphate hydrolases"/>
    <property type="match status" value="1"/>
</dbReference>
<evidence type="ECO:0000313" key="6">
    <source>
        <dbReference type="EMBL" id="QDZ73455.1"/>
    </source>
</evidence>
<dbReference type="InterPro" id="IPR027417">
    <property type="entry name" value="P-loop_NTPase"/>
</dbReference>
<evidence type="ECO:0000259" key="5">
    <source>
        <dbReference type="SMART" id="SM00382"/>
    </source>
</evidence>
<reference evidence="6 7" key="1">
    <citation type="journal article" date="2019" name="Ecotoxicol. Environ. Saf.">
        <title>Microbial characterization of heavy metal resistant bacterial strains isolated from an electroplating wastewater treatment plant.</title>
        <authorList>
            <person name="Cai X."/>
            <person name="Zheng X."/>
            <person name="Zhang D."/>
            <person name="Iqbal W."/>
            <person name="Liu C."/>
            <person name="Yang B."/>
            <person name="Zhao X."/>
            <person name="Lu X."/>
            <person name="Mao Y."/>
        </authorList>
    </citation>
    <scope>NUCLEOTIDE SEQUENCE [LARGE SCALE GENOMIC DNA]</scope>
    <source>
        <strain evidence="6 7">Co1-1</strain>
    </source>
</reference>
<dbReference type="GO" id="GO:0005524">
    <property type="term" value="F:ATP binding"/>
    <property type="evidence" value="ECO:0007669"/>
    <property type="project" value="UniProtKB-KW"/>
</dbReference>
<dbReference type="AlphaFoldDB" id="A0A9X7LUL1"/>
<accession>A0A9X7LUL1</accession>
<dbReference type="InterPro" id="IPR003959">
    <property type="entry name" value="ATPase_AAA_core"/>
</dbReference>
<dbReference type="InterPro" id="IPR003593">
    <property type="entry name" value="AAA+_ATPase"/>
</dbReference>
<evidence type="ECO:0000256" key="3">
    <source>
        <dbReference type="ARBA" id="ARBA00022840"/>
    </source>
</evidence>
<dbReference type="EMBL" id="CP031778">
    <property type="protein sequence ID" value="QDZ73455.1"/>
    <property type="molecule type" value="Genomic_DNA"/>
</dbReference>
<gene>
    <name evidence="6" type="ORF">D0437_10205</name>
</gene>